<dbReference type="AlphaFoldDB" id="A0A1C4XZF6"/>
<reference evidence="2" key="1">
    <citation type="submission" date="2016-06" db="EMBL/GenBank/DDBJ databases">
        <authorList>
            <person name="Varghese N."/>
            <person name="Submissions Spin"/>
        </authorList>
    </citation>
    <scope>NUCLEOTIDE SEQUENCE [LARGE SCALE GENOMIC DNA]</scope>
    <source>
        <strain evidence="2">DSM 43168</strain>
    </source>
</reference>
<keyword evidence="2" id="KW-1185">Reference proteome</keyword>
<protein>
    <submittedName>
        <fullName evidence="1">Uncharacterized protein</fullName>
    </submittedName>
</protein>
<organism evidence="1 2">
    <name type="scientific">Micromonospora carbonacea</name>
    <dbReference type="NCBI Taxonomy" id="47853"/>
    <lineage>
        <taxon>Bacteria</taxon>
        <taxon>Bacillati</taxon>
        <taxon>Actinomycetota</taxon>
        <taxon>Actinomycetes</taxon>
        <taxon>Micromonosporales</taxon>
        <taxon>Micromonosporaceae</taxon>
        <taxon>Micromonospora</taxon>
    </lineage>
</organism>
<name>A0A1C4XZF6_9ACTN</name>
<dbReference type="EMBL" id="FMCT01000005">
    <property type="protein sequence ID" value="SCF13835.1"/>
    <property type="molecule type" value="Genomic_DNA"/>
</dbReference>
<dbReference type="Proteomes" id="UP000183585">
    <property type="component" value="Unassembled WGS sequence"/>
</dbReference>
<accession>A0A1C4XZF6</accession>
<gene>
    <name evidence="1" type="ORF">GA0070563_105264</name>
</gene>
<sequence length="311" mass="34083">MNDSQARRAQLLDWLYEYPGDVASIVEFLGKEPDDMSQNLWRGTVRALDKEGFIRLAETMGFEGISMFITDEGRAEVEARRNRRDDPALRRAAAATGLLCWLYEQDSHGEPWSQIDRILYTDFASYEGGRLPEQLFRRAADHLRSEGLIATRADAAEIGGPVTAQITRRGQECVEEGGDVASFLNRTKGQATHITNFHGPVSGSNVAWASEHVTQTATTSGIARDELIALIRATTEALPVLGLSDEQAAFVQRNAEIIEGELEQSQPDKHVVKAILTRTMDTIVGAGNSALGLVLAGYAKELMQKAGVPIE</sequence>
<proteinExistence type="predicted"/>
<dbReference type="RefSeq" id="WP_141723758.1">
    <property type="nucleotide sequence ID" value="NZ_FMCT01000005.1"/>
</dbReference>
<evidence type="ECO:0000313" key="2">
    <source>
        <dbReference type="Proteomes" id="UP000183585"/>
    </source>
</evidence>
<evidence type="ECO:0000313" key="1">
    <source>
        <dbReference type="EMBL" id="SCF13835.1"/>
    </source>
</evidence>